<evidence type="ECO:0000256" key="3">
    <source>
        <dbReference type="SAM" id="SignalP"/>
    </source>
</evidence>
<dbReference type="NCBIfam" id="TIGR03696">
    <property type="entry name" value="Rhs_assc_core"/>
    <property type="match status" value="1"/>
</dbReference>
<keyword evidence="3" id="KW-0732">Signal</keyword>
<keyword evidence="1" id="KW-0677">Repeat</keyword>
<dbReference type="Pfam" id="PF25023">
    <property type="entry name" value="TEN_YD-shell"/>
    <property type="match status" value="1"/>
</dbReference>
<dbReference type="EMBL" id="FNKP01000004">
    <property type="protein sequence ID" value="SDR55155.1"/>
    <property type="molecule type" value="Genomic_DNA"/>
</dbReference>
<organism evidence="7 8">
    <name type="scientific">Paraburkholderia fungorum</name>
    <dbReference type="NCBI Taxonomy" id="134537"/>
    <lineage>
        <taxon>Bacteria</taxon>
        <taxon>Pseudomonadati</taxon>
        <taxon>Pseudomonadota</taxon>
        <taxon>Betaproteobacteria</taxon>
        <taxon>Burkholderiales</taxon>
        <taxon>Burkholderiaceae</taxon>
        <taxon>Paraburkholderia</taxon>
    </lineage>
</organism>
<proteinExistence type="predicted"/>
<evidence type="ECO:0000259" key="5">
    <source>
        <dbReference type="Pfam" id="PF20148"/>
    </source>
</evidence>
<dbReference type="Pfam" id="PF20148">
    <property type="entry name" value="DUF6531"/>
    <property type="match status" value="1"/>
</dbReference>
<dbReference type="Pfam" id="PF05593">
    <property type="entry name" value="RHS_repeat"/>
    <property type="match status" value="3"/>
</dbReference>
<feature type="domain" description="DUF6531" evidence="5">
    <location>
        <begin position="132"/>
        <end position="210"/>
    </location>
</feature>
<keyword evidence="8" id="KW-1185">Reference proteome</keyword>
<dbReference type="InterPro" id="IPR006530">
    <property type="entry name" value="YD"/>
</dbReference>
<feature type="chain" id="PRO_5010216302" evidence="3">
    <location>
        <begin position="27"/>
        <end position="1432"/>
    </location>
</feature>
<dbReference type="InterPro" id="IPR022385">
    <property type="entry name" value="Rhs_assc_core"/>
</dbReference>
<name>A0A1H1JZV6_9BURK</name>
<accession>A0A1H1JZV6</accession>
<gene>
    <name evidence="7" type="ORF">SAMN05443245_7611</name>
</gene>
<dbReference type="PRINTS" id="PR00394">
    <property type="entry name" value="RHSPROTEIN"/>
</dbReference>
<dbReference type="InterPro" id="IPR050708">
    <property type="entry name" value="T6SS_VgrG/RHS"/>
</dbReference>
<evidence type="ECO:0000313" key="7">
    <source>
        <dbReference type="EMBL" id="SDR55155.1"/>
    </source>
</evidence>
<dbReference type="Proteomes" id="UP000183487">
    <property type="component" value="Unassembled WGS sequence"/>
</dbReference>
<dbReference type="InterPro" id="IPR031325">
    <property type="entry name" value="RHS_repeat"/>
</dbReference>
<sequence>MVAAIRTFFRVIIVIFILILSKPALAAWGTTTSSGCGQNCASPQDVCDFWGAAVLGYCLGIGPPIYSATGKMIGTHYSVSFVQEYPVIDGEAFLFCTAPYTYDGLAPSGCSLAVTVPEKQLGCGCSGEGMVGNPITLNIGNKFEVTTDFETDGQNSLAFVRYYNSQSQQKSSLGFNWRSNFDRGFRYNGGDASTSTIVWFTRPDGATYSFTNVSGAWLPSDVDVNMQLTSLGASGWVLADQNDNVETYTLNGQLTSIKTRSGYEQDLTYDADGNLVSVTDSFGRTLAFSVVNGVIHTMTDPDGKLYTYGYANLLSTSDQLVNVNFPGSNSPTIQYLYENASYPYALTGIVDEKGTRYATWSYDSTMRAVSSEHAGGVEATSLAYNLNSNGAGTVTTTNALGKEMIYTLGLVAGAGKITGISGPASANTAATSESFTYDSNGYIASHTDNNGNLTKYVNDTHGHVTSETDASGTEQARTITTAWDAIYNLPTETVQPGLTTDYTYSSGLLTTKSETDTTTTTAPYSTNGTLRTWTYTYFPTGLLHTVDGPLTGTVDTVAYTYTPQGCVASFTNEVGQVTSITSVNGRCEPLSSVDPNGVVSNYTYDDRGRITSVTINPGADQSETGFTYDLAGNLTDVTFPDSSTLTYAYDDAHRLTAITNNLGESITYSLDAMGNRTATAIKSASMVITKQQSATFDELGRLMADIGAASQTTTYKYDLNSNETATTDPRGKVYGHTFDVLNRLYQEVDPDSGYTTTAFNGKDEVIGVTDARSLGTTYVRDGFGNTIQRTSPDTGIDKFWYDLSGNIIRKVDARGVETDFAYDAASRLISQTFPTASSENVTFGYDATANGNKGVGHLTSFTDPSGSTASVYDALGRVVSDARLVAGVSHVMTYTYDRADNILTETYPSGRIVAYARDATGRITAVTTQQNSGAAQVSIVAGASYQPFGPLAGLTFGNGLAASITSDLDYQPTGFKVTNGTTTIQNITNGFDASGNITSITDHLATSRSQNLVYDDLNRLATASGTYGTQTYTYDGVSNRLSRSANGTTEAYAYPSSSNRLASVTTSGGSARNFSYEASGQMSQDVRDSGQTYVFTVNGDGRDAAVSLNGEVAGSYLYNALGQRVQKIAGGITTQLIFDRAGRLMEETDGYGAVLRDYVWLDRVPVALVDDTGSSPVIYYIHTDQLGTPQKMTDGSANIVWDNVTDPFGNSVATQGTSWSAANWGSFNWAGTMLSLSNLRFPGQYFDRESGLNQNWNRDYDPTTGRYVQSDPVGLIGGVNTYQYLANPVTWIDPFGLEKTYQTYTKLNPVTGEVYTGRTSGDGDPLANIARRDRYHHMGDRGFGPAVLDVSSTDACAIRGREQLLIDAHGGARSMGGTSGNAINGISPYNPKLSTFLGAAEAEFGPIGGSGGGGANLPHGIIPDPKTEIPYE</sequence>
<reference evidence="8" key="1">
    <citation type="submission" date="2016-10" db="EMBL/GenBank/DDBJ databases">
        <authorList>
            <person name="Varghese N."/>
            <person name="Submissions S."/>
        </authorList>
    </citation>
    <scope>NUCLEOTIDE SEQUENCE [LARGE SCALE GENOMIC DNA]</scope>
    <source>
        <strain evidence="8">GAS106B</strain>
    </source>
</reference>
<evidence type="ECO:0000259" key="4">
    <source>
        <dbReference type="Pfam" id="PF03527"/>
    </source>
</evidence>
<evidence type="ECO:0000256" key="2">
    <source>
        <dbReference type="SAM" id="MobiDB-lite"/>
    </source>
</evidence>
<dbReference type="PANTHER" id="PTHR32305:SF15">
    <property type="entry name" value="PROTEIN RHSA-RELATED"/>
    <property type="match status" value="1"/>
</dbReference>
<feature type="domain" description="Teneurin-like YD-shell" evidence="6">
    <location>
        <begin position="666"/>
        <end position="831"/>
    </location>
</feature>
<dbReference type="Gene3D" id="2.180.10.10">
    <property type="entry name" value="RHS repeat-associated core"/>
    <property type="match status" value="3"/>
</dbReference>
<dbReference type="InterPro" id="IPR001826">
    <property type="entry name" value="RHS"/>
</dbReference>
<dbReference type="InterPro" id="IPR045351">
    <property type="entry name" value="DUF6531"/>
</dbReference>
<dbReference type="PANTHER" id="PTHR32305">
    <property type="match status" value="1"/>
</dbReference>
<evidence type="ECO:0000259" key="6">
    <source>
        <dbReference type="Pfam" id="PF25023"/>
    </source>
</evidence>
<dbReference type="RefSeq" id="WP_083380294.1">
    <property type="nucleotide sequence ID" value="NZ_FNKP01000004.1"/>
</dbReference>
<evidence type="ECO:0000256" key="1">
    <source>
        <dbReference type="ARBA" id="ARBA00022737"/>
    </source>
</evidence>
<feature type="domain" description="RHS protein conserved region" evidence="4">
    <location>
        <begin position="1178"/>
        <end position="1210"/>
    </location>
</feature>
<dbReference type="NCBIfam" id="TIGR01643">
    <property type="entry name" value="YD_repeat_2x"/>
    <property type="match status" value="7"/>
</dbReference>
<dbReference type="OrthoDB" id="5445630at2"/>
<dbReference type="InterPro" id="IPR056823">
    <property type="entry name" value="TEN-like_YD-shell"/>
</dbReference>
<protein>
    <submittedName>
        <fullName evidence="7">RHS repeat-associated core domain-containing protein</fullName>
    </submittedName>
</protein>
<evidence type="ECO:0000313" key="8">
    <source>
        <dbReference type="Proteomes" id="UP000183487"/>
    </source>
</evidence>
<feature type="signal peptide" evidence="3">
    <location>
        <begin position="1"/>
        <end position="26"/>
    </location>
</feature>
<dbReference type="Pfam" id="PF03527">
    <property type="entry name" value="RHS"/>
    <property type="match status" value="1"/>
</dbReference>
<feature type="region of interest" description="Disordered" evidence="2">
    <location>
        <begin position="1410"/>
        <end position="1432"/>
    </location>
</feature>